<accession>A0A8J7HBG2</accession>
<dbReference type="PANTHER" id="PTHR31297">
    <property type="entry name" value="GLUCAN ENDO-1,6-BETA-GLUCOSIDASE B"/>
    <property type="match status" value="1"/>
</dbReference>
<keyword evidence="2 7" id="KW-0378">Hydrolase</keyword>
<keyword evidence="3" id="KW-0136">Cellulose degradation</keyword>
<keyword evidence="10" id="KW-1185">Reference proteome</keyword>
<dbReference type="Proteomes" id="UP000623269">
    <property type="component" value="Unassembled WGS sequence"/>
</dbReference>
<dbReference type="EMBL" id="JAEAGR010000008">
    <property type="protein sequence ID" value="MBH1941051.1"/>
    <property type="molecule type" value="Genomic_DNA"/>
</dbReference>
<evidence type="ECO:0000256" key="2">
    <source>
        <dbReference type="ARBA" id="ARBA00022801"/>
    </source>
</evidence>
<dbReference type="GO" id="GO:0005576">
    <property type="term" value="C:extracellular region"/>
    <property type="evidence" value="ECO:0007669"/>
    <property type="project" value="TreeGrafter"/>
</dbReference>
<keyword evidence="6" id="KW-0624">Polysaccharide degradation</keyword>
<dbReference type="InterPro" id="IPR050386">
    <property type="entry name" value="Glycosyl_hydrolase_5"/>
</dbReference>
<name>A0A8J7HBG2_9FIRM</name>
<dbReference type="GO" id="GO:0030245">
    <property type="term" value="P:cellulose catabolic process"/>
    <property type="evidence" value="ECO:0007669"/>
    <property type="project" value="UniProtKB-KW"/>
</dbReference>
<dbReference type="GO" id="GO:0009986">
    <property type="term" value="C:cell surface"/>
    <property type="evidence" value="ECO:0007669"/>
    <property type="project" value="TreeGrafter"/>
</dbReference>
<dbReference type="Pfam" id="PF00150">
    <property type="entry name" value="Cellulase"/>
    <property type="match status" value="1"/>
</dbReference>
<dbReference type="InterPro" id="IPR001547">
    <property type="entry name" value="Glyco_hydro_5"/>
</dbReference>
<comment type="caution">
    <text evidence="9">The sequence shown here is derived from an EMBL/GenBank/DDBJ whole genome shotgun (WGS) entry which is preliminary data.</text>
</comment>
<evidence type="ECO:0000256" key="7">
    <source>
        <dbReference type="RuleBase" id="RU361153"/>
    </source>
</evidence>
<evidence type="ECO:0000259" key="8">
    <source>
        <dbReference type="Pfam" id="PF00150"/>
    </source>
</evidence>
<organism evidence="9 10">
    <name type="scientific">Mobilitalea sibirica</name>
    <dbReference type="NCBI Taxonomy" id="1462919"/>
    <lineage>
        <taxon>Bacteria</taxon>
        <taxon>Bacillati</taxon>
        <taxon>Bacillota</taxon>
        <taxon>Clostridia</taxon>
        <taxon>Lachnospirales</taxon>
        <taxon>Lachnospiraceae</taxon>
        <taxon>Mobilitalea</taxon>
    </lineage>
</organism>
<sequence length="342" mass="40019">MKKFTGYTKGINLGGWLSQCDHSRETYNTFITKNDIDRIASWGLDHIRLPIDYELVETEDGQYVEEGFSYIDNCLDWCQSNGLNMILDLHKTAGYSFDEFETSTGFFENDTLQNRFMNLWEELAKRYGKYEDRLSFELLNEIVDPEVADIWNGIAKRTVKVIRQYAPTIKILIGGVRNNSVDSIKLLDMPYDENIVYTFHFYEPLIFTHQAAYWVNKMTADFRTVYPNEFAKYRLETEAFLPSENGEIYSNITQDIIDKKFFETAFLEAIRVANERDVALYCGEYGVIDQADLPSTINWYSDINSTFEKFEIGRAAWTYKGKDFGIIDKHYEPIFDRLIKLL</sequence>
<dbReference type="SUPFAM" id="SSF51445">
    <property type="entry name" value="(Trans)glycosidases"/>
    <property type="match status" value="1"/>
</dbReference>
<evidence type="ECO:0000313" key="10">
    <source>
        <dbReference type="Proteomes" id="UP000623269"/>
    </source>
</evidence>
<evidence type="ECO:0000313" key="9">
    <source>
        <dbReference type="EMBL" id="MBH1941051.1"/>
    </source>
</evidence>
<proteinExistence type="inferred from homology"/>
<comment type="similarity">
    <text evidence="1 7">Belongs to the glycosyl hydrolase 5 (cellulase A) family.</text>
</comment>
<evidence type="ECO:0000256" key="4">
    <source>
        <dbReference type="ARBA" id="ARBA00023277"/>
    </source>
</evidence>
<dbReference type="Gene3D" id="3.20.20.80">
    <property type="entry name" value="Glycosidases"/>
    <property type="match status" value="1"/>
</dbReference>
<evidence type="ECO:0000256" key="1">
    <source>
        <dbReference type="ARBA" id="ARBA00005641"/>
    </source>
</evidence>
<evidence type="ECO:0000256" key="6">
    <source>
        <dbReference type="ARBA" id="ARBA00023326"/>
    </source>
</evidence>
<dbReference type="RefSeq" id="WP_197661274.1">
    <property type="nucleotide sequence ID" value="NZ_JAEAGR010000008.1"/>
</dbReference>
<keyword evidence="4" id="KW-0119">Carbohydrate metabolism</keyword>
<reference evidence="9" key="1">
    <citation type="submission" date="2020-12" db="EMBL/GenBank/DDBJ databases">
        <title>M. sibirica DSM 26468T genome.</title>
        <authorList>
            <person name="Thieme N."/>
            <person name="Rettenmaier R."/>
            <person name="Zverlov V."/>
            <person name="Liebl W."/>
        </authorList>
    </citation>
    <scope>NUCLEOTIDE SEQUENCE</scope>
    <source>
        <strain evidence="9">DSM 26468</strain>
    </source>
</reference>
<evidence type="ECO:0000256" key="3">
    <source>
        <dbReference type="ARBA" id="ARBA00023001"/>
    </source>
</evidence>
<dbReference type="AlphaFoldDB" id="A0A8J7HBG2"/>
<dbReference type="PANTHER" id="PTHR31297:SF41">
    <property type="entry name" value="ENDOGLUCANASE, PUTATIVE (AFU_ORTHOLOGUE AFUA_5G01830)-RELATED"/>
    <property type="match status" value="1"/>
</dbReference>
<gene>
    <name evidence="9" type="ORF">I5677_09120</name>
</gene>
<dbReference type="InterPro" id="IPR017853">
    <property type="entry name" value="GH"/>
</dbReference>
<evidence type="ECO:0000256" key="5">
    <source>
        <dbReference type="ARBA" id="ARBA00023295"/>
    </source>
</evidence>
<keyword evidence="5 7" id="KW-0326">Glycosidase</keyword>
<dbReference type="GO" id="GO:0008422">
    <property type="term" value="F:beta-glucosidase activity"/>
    <property type="evidence" value="ECO:0007669"/>
    <property type="project" value="TreeGrafter"/>
</dbReference>
<feature type="domain" description="Glycoside hydrolase family 5" evidence="8">
    <location>
        <begin position="23"/>
        <end position="321"/>
    </location>
</feature>
<protein>
    <submittedName>
        <fullName evidence="9">Cellulase family glycosylhydrolase</fullName>
    </submittedName>
</protein>